<dbReference type="InterPro" id="IPR050121">
    <property type="entry name" value="Cytochrome_P450_monoxygenase"/>
</dbReference>
<protein>
    <submittedName>
        <fullName evidence="10">Benzoate 4-monooxygenase cytochrome P450</fullName>
    </submittedName>
</protein>
<evidence type="ECO:0000256" key="2">
    <source>
        <dbReference type="ARBA" id="ARBA00005179"/>
    </source>
</evidence>
<evidence type="ECO:0000313" key="11">
    <source>
        <dbReference type="Proteomes" id="UP000007174"/>
    </source>
</evidence>
<evidence type="ECO:0000256" key="7">
    <source>
        <dbReference type="ARBA" id="ARBA00023004"/>
    </source>
</evidence>
<dbReference type="Gene3D" id="3.30.559.10">
    <property type="entry name" value="Chloramphenicol acetyltransferase-like domain"/>
    <property type="match status" value="1"/>
</dbReference>
<evidence type="ECO:0000256" key="5">
    <source>
        <dbReference type="ARBA" id="ARBA00022723"/>
    </source>
</evidence>
<evidence type="ECO:0000256" key="3">
    <source>
        <dbReference type="ARBA" id="ARBA00010617"/>
    </source>
</evidence>
<keyword evidence="6" id="KW-0560">Oxidoreductase</keyword>
<dbReference type="AlphaFoldDB" id="H1V0K0"/>
<name>H1V0K0_COLHI</name>
<dbReference type="VEuPathDB" id="FungiDB:CH63R_12256"/>
<evidence type="ECO:0000256" key="8">
    <source>
        <dbReference type="ARBA" id="ARBA00023033"/>
    </source>
</evidence>
<proteinExistence type="inferred from homology"/>
<dbReference type="InterPro" id="IPR001128">
    <property type="entry name" value="Cyt_P450"/>
</dbReference>
<dbReference type="PANTHER" id="PTHR24305">
    <property type="entry name" value="CYTOCHROME P450"/>
    <property type="match status" value="1"/>
</dbReference>
<dbReference type="Pfam" id="PF00067">
    <property type="entry name" value="p450"/>
    <property type="match status" value="1"/>
</dbReference>
<dbReference type="GO" id="GO:0016705">
    <property type="term" value="F:oxidoreductase activity, acting on paired donors, with incorporation or reduction of molecular oxygen"/>
    <property type="evidence" value="ECO:0007669"/>
    <property type="project" value="InterPro"/>
</dbReference>
<sequence>MHQNYPHSVRNQCEWNPASPRYYTREQDTREKLVLRQVRGIPGHINYYLTFCVKLRYTMPDAEAELRARGAWVSLRCMQPSIGTFSEGDHMKVSVLEPGSVDAWTSDTFFVHASAESALALSSTLQPTTGMALHFLPRTKEVIMCASHEKIDGHGMVMLLDQLCNLMAFPSPPMFEDQAGRLSPPLDVAAEIGSASLEMWNWTADVLKEWKARAAHPLFMTTDRPGPAVSEVNTALLTLSENDSAAISRSAALDSVSVNDLMNGALIMAVKQHGRFETGNWLGGIVKDARPLCKHPFNTRQHAAAVYFVTCPAYVENPKSILDAARQIRDQRLAFQQNPEALRIVQPILGITSVGGNQNQSRSQRPQKTSQAQVEYITLSSVSFTFHNNSTQEMTPFMIRSEIQRAILSTCSGTRAKPTDPSRSGSSLAHLKTMGLSFNTSPTVIEGVAIAHLPQRINLSSALLSPKSLNYSDIVAFIIGALLSGLIYSVIYNLYLSPIATVPGPLTAKLSPLWLMRAVRSQRLNHDIQKLHQKYGPVVRLSPNEVSFATIEAQNAIHRPGASAKQNLFFTKDGTLEAMMGKIIWPATNLLTATVPEDHQRLKRALQSAFTDRALHCQEPIQQRHTDHLVNQIKQASHRDGIINLTPYLSLTIWNIVSDLSFGEPLLEDQLGKFERLKTAFCMASPLLEALQVLLAVPGAQALVQAWVGIVPLLFWLPTNILPSSTLRKRYERQDKNEDFLTAIMRCRELGIRLTDKELQSNASLLVMVGYDTTATSLSATMNLLLRHPKRLAELKEELQQHYPSAADMDATSLGQLPMLNGCIQEALRLFPPANGKGTNRTSPGVSIDGVYIPQGINVSADMYTIQRSSLYWTRPDAFCPERWFNNGPGTEFANDIRSSHCPFLLGPRMCIGRAVALQSMRMVLAKIVHSFELQAAETYNWETDVSSSYLWTGYRCMARVAHGQTMP</sequence>
<evidence type="ECO:0000313" key="10">
    <source>
        <dbReference type="EMBL" id="CCF33751.1"/>
    </source>
</evidence>
<dbReference type="GO" id="GO:0005506">
    <property type="term" value="F:iron ion binding"/>
    <property type="evidence" value="ECO:0007669"/>
    <property type="project" value="InterPro"/>
</dbReference>
<feature type="binding site" description="axial binding residue" evidence="9">
    <location>
        <position position="911"/>
    </location>
    <ligand>
        <name>heme</name>
        <dbReference type="ChEBI" id="CHEBI:30413"/>
    </ligand>
    <ligandPart>
        <name>Fe</name>
        <dbReference type="ChEBI" id="CHEBI:18248"/>
    </ligandPart>
</feature>
<dbReference type="GO" id="GO:0004497">
    <property type="term" value="F:monooxygenase activity"/>
    <property type="evidence" value="ECO:0007669"/>
    <property type="project" value="UniProtKB-KW"/>
</dbReference>
<dbReference type="HOGENOM" id="CLU_334631_0_0_1"/>
<gene>
    <name evidence="10" type="ORF">CH063_05878</name>
</gene>
<dbReference type="PRINTS" id="PR00385">
    <property type="entry name" value="P450"/>
</dbReference>
<dbReference type="VEuPathDB" id="FungiDB:CH63R_12254"/>
<organism evidence="10 11">
    <name type="scientific">Colletotrichum higginsianum (strain IMI 349063)</name>
    <name type="common">Crucifer anthracnose fungus</name>
    <dbReference type="NCBI Taxonomy" id="759273"/>
    <lineage>
        <taxon>Eukaryota</taxon>
        <taxon>Fungi</taxon>
        <taxon>Dikarya</taxon>
        <taxon>Ascomycota</taxon>
        <taxon>Pezizomycotina</taxon>
        <taxon>Sordariomycetes</taxon>
        <taxon>Hypocreomycetidae</taxon>
        <taxon>Glomerellales</taxon>
        <taxon>Glomerellaceae</taxon>
        <taxon>Colletotrichum</taxon>
        <taxon>Colletotrichum destructivum species complex</taxon>
    </lineage>
</organism>
<dbReference type="Proteomes" id="UP000007174">
    <property type="component" value="Unassembled WGS sequence"/>
</dbReference>
<dbReference type="InterPro" id="IPR023213">
    <property type="entry name" value="CAT-like_dom_sf"/>
</dbReference>
<evidence type="ECO:0000256" key="6">
    <source>
        <dbReference type="ARBA" id="ARBA00023002"/>
    </source>
</evidence>
<keyword evidence="8" id="KW-0503">Monooxygenase</keyword>
<evidence type="ECO:0000256" key="1">
    <source>
        <dbReference type="ARBA" id="ARBA00001971"/>
    </source>
</evidence>
<dbReference type="eggNOG" id="KOG0158">
    <property type="taxonomic scope" value="Eukaryota"/>
</dbReference>
<comment type="cofactor">
    <cofactor evidence="1 9">
        <name>heme</name>
        <dbReference type="ChEBI" id="CHEBI:30413"/>
    </cofactor>
</comment>
<comment type="pathway">
    <text evidence="2">Secondary metabolite biosynthesis.</text>
</comment>
<keyword evidence="5 9" id="KW-0479">Metal-binding</keyword>
<dbReference type="PANTHER" id="PTHR24305:SF162">
    <property type="entry name" value="P450, PUTATIVE (EUROFUNG)-RELATED"/>
    <property type="match status" value="1"/>
</dbReference>
<comment type="similarity">
    <text evidence="3">Belongs to the cytochrome P450 family.</text>
</comment>
<reference evidence="11" key="1">
    <citation type="journal article" date="2012" name="Nat. Genet.">
        <title>Lifestyle transitions in plant pathogenic Colletotrichum fungi deciphered by genome and transcriptome analyses.</title>
        <authorList>
            <person name="O'Connell R.J."/>
            <person name="Thon M.R."/>
            <person name="Hacquard S."/>
            <person name="Amyotte S.G."/>
            <person name="Kleemann J."/>
            <person name="Torres M.F."/>
            <person name="Damm U."/>
            <person name="Buiate E.A."/>
            <person name="Epstein L."/>
            <person name="Alkan N."/>
            <person name="Altmueller J."/>
            <person name="Alvarado-Balderrama L."/>
            <person name="Bauser C.A."/>
            <person name="Becker C."/>
            <person name="Birren B.W."/>
            <person name="Chen Z."/>
            <person name="Choi J."/>
            <person name="Crouch J.A."/>
            <person name="Duvick J.P."/>
            <person name="Farman M.A."/>
            <person name="Gan P."/>
            <person name="Heiman D."/>
            <person name="Henrissat B."/>
            <person name="Howard R.J."/>
            <person name="Kabbage M."/>
            <person name="Koch C."/>
            <person name="Kracher B."/>
            <person name="Kubo Y."/>
            <person name="Law A.D."/>
            <person name="Lebrun M.-H."/>
            <person name="Lee Y.-H."/>
            <person name="Miyara I."/>
            <person name="Moore N."/>
            <person name="Neumann U."/>
            <person name="Nordstroem K."/>
            <person name="Panaccione D.G."/>
            <person name="Panstruga R."/>
            <person name="Place M."/>
            <person name="Proctor R.H."/>
            <person name="Prusky D."/>
            <person name="Rech G."/>
            <person name="Reinhardt R."/>
            <person name="Rollins J.A."/>
            <person name="Rounsley S."/>
            <person name="Schardl C.L."/>
            <person name="Schwartz D.C."/>
            <person name="Shenoy N."/>
            <person name="Shirasu K."/>
            <person name="Sikhakolli U.R."/>
            <person name="Stueber K."/>
            <person name="Sukno S.A."/>
            <person name="Sweigard J.A."/>
            <person name="Takano Y."/>
            <person name="Takahara H."/>
            <person name="Trail F."/>
            <person name="van der Does H.C."/>
            <person name="Voll L.M."/>
            <person name="Will I."/>
            <person name="Young S."/>
            <person name="Zeng Q."/>
            <person name="Zhang J."/>
            <person name="Zhou S."/>
            <person name="Dickman M.B."/>
            <person name="Schulze-Lefert P."/>
            <person name="Ver Loren van Themaat E."/>
            <person name="Ma L.-J."/>
            <person name="Vaillancourt L.J."/>
        </authorList>
    </citation>
    <scope>NUCLEOTIDE SEQUENCE [LARGE SCALE GENOMIC DNA]</scope>
    <source>
        <strain evidence="11">IMI 349063</strain>
    </source>
</reference>
<dbReference type="EMBL" id="CACQ02000881">
    <property type="protein sequence ID" value="CCF33751.1"/>
    <property type="molecule type" value="Genomic_DNA"/>
</dbReference>
<dbReference type="SUPFAM" id="SSF52777">
    <property type="entry name" value="CoA-dependent acyltransferases"/>
    <property type="match status" value="1"/>
</dbReference>
<dbReference type="GO" id="GO:0020037">
    <property type="term" value="F:heme binding"/>
    <property type="evidence" value="ECO:0007669"/>
    <property type="project" value="InterPro"/>
</dbReference>
<keyword evidence="7 9" id="KW-0408">Iron</keyword>
<dbReference type="Gene3D" id="1.10.630.10">
    <property type="entry name" value="Cytochrome P450"/>
    <property type="match status" value="1"/>
</dbReference>
<dbReference type="SUPFAM" id="SSF48264">
    <property type="entry name" value="Cytochrome P450"/>
    <property type="match status" value="1"/>
</dbReference>
<dbReference type="InterPro" id="IPR002401">
    <property type="entry name" value="Cyt_P450_E_grp-I"/>
</dbReference>
<dbReference type="VEuPathDB" id="FungiDB:CH63R_12255"/>
<keyword evidence="4 9" id="KW-0349">Heme</keyword>
<evidence type="ECO:0000256" key="9">
    <source>
        <dbReference type="PIRSR" id="PIRSR602401-1"/>
    </source>
</evidence>
<evidence type="ECO:0000256" key="4">
    <source>
        <dbReference type="ARBA" id="ARBA00022617"/>
    </source>
</evidence>
<accession>H1V0K0</accession>
<dbReference type="STRING" id="759273.H1V0K0"/>
<dbReference type="InterPro" id="IPR036396">
    <property type="entry name" value="Cyt_P450_sf"/>
</dbReference>
<dbReference type="PRINTS" id="PR00463">
    <property type="entry name" value="EP450I"/>
</dbReference>